<evidence type="ECO:0000313" key="3">
    <source>
        <dbReference type="Proteomes" id="UP000199161"/>
    </source>
</evidence>
<dbReference type="RefSeq" id="WP_089785674.1">
    <property type="nucleotide sequence ID" value="NZ_FOKW01000002.1"/>
</dbReference>
<evidence type="ECO:0000256" key="1">
    <source>
        <dbReference type="SAM" id="MobiDB-lite"/>
    </source>
</evidence>
<sequence length="146" mass="16110">MSCSACDSPTIEFVVPEEYREYAPETATVVSVCTRCLRLESAERSDSGTDSDFDPDLDSDPDPDPDFSRIGDGFPTDPRRAIPLALAVDRCSSLATNREAIETLLRAVERAGADPLLAIDRLVDDPGVDPAIDLERRRHQLEQLLY</sequence>
<accession>A0A1I1E2V8</accession>
<feature type="compositionally biased region" description="Acidic residues" evidence="1">
    <location>
        <begin position="49"/>
        <end position="65"/>
    </location>
</feature>
<feature type="region of interest" description="Disordered" evidence="1">
    <location>
        <begin position="41"/>
        <end position="77"/>
    </location>
</feature>
<keyword evidence="3" id="KW-1185">Reference proteome</keyword>
<proteinExistence type="predicted"/>
<gene>
    <name evidence="2" type="ORF">SAMN05444422_10252</name>
</gene>
<dbReference type="InterPro" id="IPR046243">
    <property type="entry name" value="DUF6276"/>
</dbReference>
<protein>
    <submittedName>
        <fullName evidence="2">Uncharacterized protein</fullName>
    </submittedName>
</protein>
<evidence type="ECO:0000313" key="2">
    <source>
        <dbReference type="EMBL" id="SFB79558.1"/>
    </source>
</evidence>
<reference evidence="3" key="1">
    <citation type="submission" date="2016-10" db="EMBL/GenBank/DDBJ databases">
        <authorList>
            <person name="Varghese N."/>
            <person name="Submissions S."/>
        </authorList>
    </citation>
    <scope>NUCLEOTIDE SEQUENCE [LARGE SCALE GENOMIC DNA]</scope>
    <source>
        <strain evidence="3">DSM 13078</strain>
    </source>
</reference>
<name>A0A1I1E2V8_NATHA</name>
<dbReference type="Pfam" id="PF19792">
    <property type="entry name" value="DUF6276"/>
    <property type="match status" value="1"/>
</dbReference>
<organism evidence="2 3">
    <name type="scientific">Natronobacterium haloterrestre</name>
    <name type="common">Halobiforma haloterrestris</name>
    <dbReference type="NCBI Taxonomy" id="148448"/>
    <lineage>
        <taxon>Archaea</taxon>
        <taxon>Methanobacteriati</taxon>
        <taxon>Methanobacteriota</taxon>
        <taxon>Stenosarchaea group</taxon>
        <taxon>Halobacteria</taxon>
        <taxon>Halobacteriales</taxon>
        <taxon>Natrialbaceae</taxon>
        <taxon>Natronobacterium</taxon>
    </lineage>
</organism>
<dbReference type="Proteomes" id="UP000199161">
    <property type="component" value="Unassembled WGS sequence"/>
</dbReference>
<dbReference type="EMBL" id="FOKW01000002">
    <property type="protein sequence ID" value="SFB79558.1"/>
    <property type="molecule type" value="Genomic_DNA"/>
</dbReference>
<dbReference type="AlphaFoldDB" id="A0A1I1E2V8"/>
<dbReference type="OrthoDB" id="212944at2157"/>